<dbReference type="CDD" id="cd05466">
    <property type="entry name" value="PBP2_LTTR_substrate"/>
    <property type="match status" value="1"/>
</dbReference>
<feature type="domain" description="HTH lysR-type" evidence="4">
    <location>
        <begin position="1"/>
        <end position="22"/>
    </location>
</feature>
<name>A0A388SH38_9BURK</name>
<dbReference type="Pfam" id="PF03466">
    <property type="entry name" value="LysR_substrate"/>
    <property type="match status" value="1"/>
</dbReference>
<evidence type="ECO:0000313" key="5">
    <source>
        <dbReference type="EMBL" id="GBO93994.1"/>
    </source>
</evidence>
<organism evidence="5 6">
    <name type="scientific">Mesosutterella multiformis</name>
    <dbReference type="NCBI Taxonomy" id="2259133"/>
    <lineage>
        <taxon>Bacteria</taxon>
        <taxon>Pseudomonadati</taxon>
        <taxon>Pseudomonadota</taxon>
        <taxon>Betaproteobacteria</taxon>
        <taxon>Burkholderiales</taxon>
        <taxon>Sutterellaceae</taxon>
        <taxon>Mesosutterella</taxon>
    </lineage>
</organism>
<dbReference type="GO" id="GO:0003677">
    <property type="term" value="F:DNA binding"/>
    <property type="evidence" value="ECO:0007669"/>
    <property type="project" value="UniProtKB-KW"/>
</dbReference>
<dbReference type="GO" id="GO:0005829">
    <property type="term" value="C:cytosol"/>
    <property type="evidence" value="ECO:0007669"/>
    <property type="project" value="TreeGrafter"/>
</dbReference>
<dbReference type="Proteomes" id="UP000266091">
    <property type="component" value="Unassembled WGS sequence"/>
</dbReference>
<dbReference type="PROSITE" id="PS50931">
    <property type="entry name" value="HTH_LYSR"/>
    <property type="match status" value="1"/>
</dbReference>
<evidence type="ECO:0000256" key="1">
    <source>
        <dbReference type="ARBA" id="ARBA00023015"/>
    </source>
</evidence>
<gene>
    <name evidence="5" type="ORF">MESMUL_13480</name>
</gene>
<dbReference type="InterPro" id="IPR050950">
    <property type="entry name" value="HTH-type_LysR_regulators"/>
</dbReference>
<reference evidence="5 6" key="1">
    <citation type="journal article" date="2018" name="Int. J. Syst. Evol. Microbiol.">
        <title>Mesosutterella multiformis gen. nov., sp. nov., a member of the family Sutterellaceae and Sutterella megalosphaeroides sp. nov., isolated from human faeces.</title>
        <authorList>
            <person name="Sakamoto M."/>
            <person name="Ikeyama N."/>
            <person name="Kunihiro T."/>
            <person name="Iino T."/>
            <person name="Yuki M."/>
            <person name="Ohkuma M."/>
        </authorList>
    </citation>
    <scope>NUCLEOTIDE SEQUENCE [LARGE SCALE GENOMIC DNA]</scope>
    <source>
        <strain evidence="5 6">4NBBH2</strain>
    </source>
</reference>
<evidence type="ECO:0000256" key="2">
    <source>
        <dbReference type="ARBA" id="ARBA00023125"/>
    </source>
</evidence>
<dbReference type="InterPro" id="IPR005119">
    <property type="entry name" value="LysR_subst-bd"/>
</dbReference>
<keyword evidence="1" id="KW-0805">Transcription regulation</keyword>
<evidence type="ECO:0000256" key="3">
    <source>
        <dbReference type="ARBA" id="ARBA00023163"/>
    </source>
</evidence>
<proteinExistence type="predicted"/>
<keyword evidence="3" id="KW-0804">Transcription</keyword>
<dbReference type="AlphaFoldDB" id="A0A388SH38"/>
<dbReference type="PANTHER" id="PTHR30419">
    <property type="entry name" value="HTH-TYPE TRANSCRIPTIONAL REGULATOR YBHD"/>
    <property type="match status" value="1"/>
</dbReference>
<comment type="caution">
    <text evidence="5">The sequence shown here is derived from an EMBL/GenBank/DDBJ whole genome shotgun (WGS) entry which is preliminary data.</text>
</comment>
<dbReference type="InterPro" id="IPR000847">
    <property type="entry name" value="LysR_HTH_N"/>
</dbReference>
<dbReference type="SUPFAM" id="SSF53850">
    <property type="entry name" value="Periplasmic binding protein-like II"/>
    <property type="match status" value="1"/>
</dbReference>
<dbReference type="Gene3D" id="3.40.190.290">
    <property type="match status" value="1"/>
</dbReference>
<sequence>MRLEKDVGATLVDRVAKPLRLTPAGECWIGAEKNVNKIRALSRVQIHDMGSGITGRLVVGTPQYFEGYFLVNALPPFMKEFPGVELVIEQGSSVDLEESVADGRLDLAIVPNPRNLPNITTEELYSEECLIALRTDDPMCSQAVENRASSYPVLDFRLFDGKPFVTVKHDLRMRSVFDDLCAKAHVKPKVMLETGDLATCLALTDEKVGPTLVTNTLARLFAPKFPLRFFSIRPKIPDSDIRVVYRSNRYVSKAARALIDCMKKEGKELTTLNDAAETA</sequence>
<evidence type="ECO:0000313" key="6">
    <source>
        <dbReference type="Proteomes" id="UP000266091"/>
    </source>
</evidence>
<dbReference type="EMBL" id="BGZJ01000001">
    <property type="protein sequence ID" value="GBO93994.1"/>
    <property type="molecule type" value="Genomic_DNA"/>
</dbReference>
<keyword evidence="6" id="KW-1185">Reference proteome</keyword>
<evidence type="ECO:0000259" key="4">
    <source>
        <dbReference type="PROSITE" id="PS50931"/>
    </source>
</evidence>
<dbReference type="GO" id="GO:0003700">
    <property type="term" value="F:DNA-binding transcription factor activity"/>
    <property type="evidence" value="ECO:0007669"/>
    <property type="project" value="InterPro"/>
</dbReference>
<keyword evidence="2" id="KW-0238">DNA-binding</keyword>
<accession>A0A388SH38</accession>
<protein>
    <submittedName>
        <fullName evidence="5">Transcriptional regulator</fullName>
    </submittedName>
</protein>